<evidence type="ECO:0000259" key="2">
    <source>
        <dbReference type="PROSITE" id="PS50837"/>
    </source>
</evidence>
<dbReference type="InterPro" id="IPR016187">
    <property type="entry name" value="CTDL_fold"/>
</dbReference>
<dbReference type="eggNOG" id="COG1262">
    <property type="taxonomic scope" value="Bacteria"/>
</dbReference>
<dbReference type="InterPro" id="IPR007111">
    <property type="entry name" value="NACHT_NTPase"/>
</dbReference>
<dbReference type="STRING" id="324925.Ppha_1562"/>
<protein>
    <submittedName>
        <fullName evidence="3">Putative signal transduction protein with Nacht domain</fullName>
    </submittedName>
</protein>
<dbReference type="KEGG" id="pph:Ppha_1562"/>
<gene>
    <name evidence="3" type="ordered locus">Ppha_1562</name>
</gene>
<feature type="domain" description="NACHT" evidence="2">
    <location>
        <begin position="300"/>
        <end position="428"/>
    </location>
</feature>
<proteinExistence type="predicted"/>
<dbReference type="Proteomes" id="UP000002724">
    <property type="component" value="Chromosome"/>
</dbReference>
<dbReference type="SUPFAM" id="SSF56436">
    <property type="entry name" value="C-type lectin-like"/>
    <property type="match status" value="1"/>
</dbReference>
<dbReference type="AlphaFoldDB" id="B4SAC3"/>
<dbReference type="PANTHER" id="PTHR23150">
    <property type="entry name" value="SULFATASE MODIFYING FACTOR 1, 2"/>
    <property type="match status" value="1"/>
</dbReference>
<dbReference type="InterPro" id="IPR051043">
    <property type="entry name" value="Sulfatase_Mod_Factor_Kinase"/>
</dbReference>
<sequence>MQPDTRNATPEFPPDELLIFIGHSDDASAEAEALKLLRPEIEKSFREFLKVNLHRSRFRRWVFWEWREDALPITGGQEAVVRDALDHARIAIFVFKERVGAVTWQELEKVRERSRKQRLHILAFFPEKQPDHGTFPNAEAKLQAAEDWTALLKRQMQLTSDWTEKNSCSLTPCPNYQNCDDLVKVALEKLKVAMADILAVESPAYLPEPLPQVDVSVALLQRYHATLKQQFGDMTLMGSPAFGHVPLKLSETFVSLSLSGSLHCEDRTTAQGCRCDDVVYEKSSTPEKVMRGVFFEQRCSLLLIIGEPGSGKTTLLKHYALCCLDEQQRERYGFKRAVTVFFLPLRELQKRGNRYRSLEENLAASSHKQLLTIKKEHFTQWLEQPSALVLLDGLDEISNVNDRIAACKWITRTVRRFTKAKFVVTSRSTGYRKGDGIEIEAGHRRADILDFSLEQKREFLQRWFKAALLAEIRPGTIAFKEWQAEQESRATGKAQAILAFLEDEKNKSLRLLAGVPLLLQIMAMLWKERGYLAEGRIELYDAALNFMLDYRDRYRAIEPSLAAKDARRVLSPVSLWMQDELKKDEVDRAEMQQQMQVQLDTLNKSLQAEDFCRNLVDRAGLLLEYGDHHYVFRHKSFREYMAGVQLVKNMHRPDALKNLVSHFGDDWWTEVFRFFIAHVEDADLFNRFMELLFDSPVTDALEPKQLDLLITLIEEAPQSKSDALKNKLLAPGTTLERQRYLLECLKAFHKPDAEAVIQEFRKSGLSKEKVIVADVERDMLEAEYILIKGGTFVYSRTKKPETVPELYVAKYTVTNRHYRRFTGYLDANEPEFAERVPVETYRKSLQELASGIEGFSEWLKKEPALVSRFRSFYDDDKRFNKDEQPIVGVSWFAAKAWCLWLSLLEGESARYQLPDEVQWEWAAGGQRDKRDTVLKVRYYPWPEEKGKPDKTRANYNNHEGGTTPVGRYPEGATPEGLYDMAGNVWEWTENLYKKEENWRALRGGAYYSDKADALRCSSRYADLPRSRNSYIGFRVIRSSHSSSS</sequence>
<dbReference type="EMBL" id="CP001110">
    <property type="protein sequence ID" value="ACF43809.1"/>
    <property type="molecule type" value="Genomic_DNA"/>
</dbReference>
<evidence type="ECO:0000256" key="1">
    <source>
        <dbReference type="SAM" id="MobiDB-lite"/>
    </source>
</evidence>
<feature type="region of interest" description="Disordered" evidence="1">
    <location>
        <begin position="945"/>
        <end position="970"/>
    </location>
</feature>
<dbReference type="InterPro" id="IPR005532">
    <property type="entry name" value="SUMF_dom"/>
</dbReference>
<evidence type="ECO:0000313" key="3">
    <source>
        <dbReference type="EMBL" id="ACF43809.1"/>
    </source>
</evidence>
<dbReference type="Gene3D" id="3.90.1580.10">
    <property type="entry name" value="paralog of FGE (formylglycine-generating enzyme)"/>
    <property type="match status" value="1"/>
</dbReference>
<dbReference type="PROSITE" id="PS50837">
    <property type="entry name" value="NACHT"/>
    <property type="match status" value="1"/>
</dbReference>
<dbReference type="Gene3D" id="3.40.50.300">
    <property type="entry name" value="P-loop containing nucleotide triphosphate hydrolases"/>
    <property type="match status" value="1"/>
</dbReference>
<keyword evidence="4" id="KW-1185">Reference proteome</keyword>
<dbReference type="SUPFAM" id="SSF52540">
    <property type="entry name" value="P-loop containing nucleoside triphosphate hydrolases"/>
    <property type="match status" value="1"/>
</dbReference>
<dbReference type="PANTHER" id="PTHR23150:SF19">
    <property type="entry name" value="FORMYLGLYCINE-GENERATING ENZYME"/>
    <property type="match status" value="1"/>
</dbReference>
<dbReference type="Pfam" id="PF03781">
    <property type="entry name" value="FGE-sulfatase"/>
    <property type="match status" value="1"/>
</dbReference>
<name>B4SAC3_PELPB</name>
<evidence type="ECO:0000313" key="4">
    <source>
        <dbReference type="Proteomes" id="UP000002724"/>
    </source>
</evidence>
<dbReference type="InterPro" id="IPR027417">
    <property type="entry name" value="P-loop_NTPase"/>
</dbReference>
<accession>B4SAC3</accession>
<reference evidence="3 4" key="1">
    <citation type="submission" date="2008-06" db="EMBL/GenBank/DDBJ databases">
        <title>Complete sequence of Pelodictyon phaeoclathratiforme BU-1.</title>
        <authorList>
            <consortium name="US DOE Joint Genome Institute"/>
            <person name="Lucas S."/>
            <person name="Copeland A."/>
            <person name="Lapidus A."/>
            <person name="Glavina del Rio T."/>
            <person name="Dalin E."/>
            <person name="Tice H."/>
            <person name="Bruce D."/>
            <person name="Goodwin L."/>
            <person name="Pitluck S."/>
            <person name="Schmutz J."/>
            <person name="Larimer F."/>
            <person name="Land M."/>
            <person name="Hauser L."/>
            <person name="Kyrpides N."/>
            <person name="Mikhailova N."/>
            <person name="Liu Z."/>
            <person name="Li T."/>
            <person name="Zhao F."/>
            <person name="Overmann J."/>
            <person name="Bryant D.A."/>
            <person name="Richardson P."/>
        </authorList>
    </citation>
    <scope>NUCLEOTIDE SEQUENCE [LARGE SCALE GENOMIC DNA]</scope>
    <source>
        <strain evidence="4">DSM 5477 / BU-1</strain>
    </source>
</reference>
<dbReference type="RefSeq" id="WP_012508297.1">
    <property type="nucleotide sequence ID" value="NC_011060.1"/>
</dbReference>
<dbReference type="OrthoDB" id="595053at2"/>
<dbReference type="InterPro" id="IPR042095">
    <property type="entry name" value="SUMF_sf"/>
</dbReference>
<dbReference type="GO" id="GO:0120147">
    <property type="term" value="F:formylglycine-generating oxidase activity"/>
    <property type="evidence" value="ECO:0007669"/>
    <property type="project" value="TreeGrafter"/>
</dbReference>
<organism evidence="3 4">
    <name type="scientific">Pelodictyon phaeoclathratiforme (strain DSM 5477 / BU-1)</name>
    <dbReference type="NCBI Taxonomy" id="324925"/>
    <lineage>
        <taxon>Bacteria</taxon>
        <taxon>Pseudomonadati</taxon>
        <taxon>Chlorobiota</taxon>
        <taxon>Chlorobiia</taxon>
        <taxon>Chlorobiales</taxon>
        <taxon>Chlorobiaceae</taxon>
        <taxon>Chlorobium/Pelodictyon group</taxon>
        <taxon>Pelodictyon</taxon>
    </lineage>
</organism>
<dbReference type="eggNOG" id="COG5635">
    <property type="taxonomic scope" value="Bacteria"/>
</dbReference>
<dbReference type="HOGENOM" id="CLU_004327_0_0_10"/>
<dbReference type="Pfam" id="PF05729">
    <property type="entry name" value="NACHT"/>
    <property type="match status" value="1"/>
</dbReference>